<comment type="caution">
    <text evidence="13">The sequence shown here is derived from an EMBL/GenBank/DDBJ whole genome shotgun (WGS) entry which is preliminary data.</text>
</comment>
<dbReference type="EMBL" id="JAAWWB010000011">
    <property type="protein sequence ID" value="KAG6770957.1"/>
    <property type="molecule type" value="Genomic_DNA"/>
</dbReference>
<dbReference type="Pfam" id="PF03552">
    <property type="entry name" value="Cellulose_synt"/>
    <property type="match status" value="2"/>
</dbReference>
<dbReference type="InterPro" id="IPR005150">
    <property type="entry name" value="Cellulose_synth"/>
</dbReference>
<evidence type="ECO:0000256" key="3">
    <source>
        <dbReference type="ARBA" id="ARBA00022679"/>
    </source>
</evidence>
<dbReference type="AlphaFoldDB" id="A0A8X7ZNA4"/>
<keyword evidence="8" id="KW-0961">Cell wall biogenesis/degradation</keyword>
<dbReference type="GO" id="GO:0071555">
    <property type="term" value="P:cell wall organization"/>
    <property type="evidence" value="ECO:0007669"/>
    <property type="project" value="UniProtKB-KW"/>
</dbReference>
<feature type="transmembrane region" description="Helical" evidence="12">
    <location>
        <begin position="559"/>
        <end position="580"/>
    </location>
</feature>
<evidence type="ECO:0000256" key="7">
    <source>
        <dbReference type="ARBA" id="ARBA00023136"/>
    </source>
</evidence>
<evidence type="ECO:0000313" key="13">
    <source>
        <dbReference type="EMBL" id="KAG6770957.1"/>
    </source>
</evidence>
<evidence type="ECO:0000256" key="4">
    <source>
        <dbReference type="ARBA" id="ARBA00022692"/>
    </source>
</evidence>
<evidence type="ECO:0000256" key="5">
    <source>
        <dbReference type="ARBA" id="ARBA00022989"/>
    </source>
</evidence>
<keyword evidence="14" id="KW-1185">Reference proteome</keyword>
<evidence type="ECO:0000256" key="12">
    <source>
        <dbReference type="SAM" id="Phobius"/>
    </source>
</evidence>
<organism evidence="13 14">
    <name type="scientific">Populus tomentosa</name>
    <name type="common">Chinese white poplar</name>
    <dbReference type="NCBI Taxonomy" id="118781"/>
    <lineage>
        <taxon>Eukaryota</taxon>
        <taxon>Viridiplantae</taxon>
        <taxon>Streptophyta</taxon>
        <taxon>Embryophyta</taxon>
        <taxon>Tracheophyta</taxon>
        <taxon>Spermatophyta</taxon>
        <taxon>Magnoliopsida</taxon>
        <taxon>eudicotyledons</taxon>
        <taxon>Gunneridae</taxon>
        <taxon>Pentapetalae</taxon>
        <taxon>rosids</taxon>
        <taxon>fabids</taxon>
        <taxon>Malpighiales</taxon>
        <taxon>Salicaceae</taxon>
        <taxon>Saliceae</taxon>
        <taxon>Populus</taxon>
    </lineage>
</organism>
<feature type="transmembrane region" description="Helical" evidence="12">
    <location>
        <begin position="98"/>
        <end position="117"/>
    </location>
</feature>
<keyword evidence="3" id="KW-0808">Transferase</keyword>
<dbReference type="OrthoDB" id="821442at2759"/>
<evidence type="ECO:0000256" key="1">
    <source>
        <dbReference type="ARBA" id="ARBA00004653"/>
    </source>
</evidence>
<dbReference type="GO" id="GO:0030244">
    <property type="term" value="P:cellulose biosynthetic process"/>
    <property type="evidence" value="ECO:0007669"/>
    <property type="project" value="InterPro"/>
</dbReference>
<feature type="transmembrane region" description="Helical" evidence="12">
    <location>
        <begin position="521"/>
        <end position="539"/>
    </location>
</feature>
<feature type="transmembrane region" description="Helical" evidence="12">
    <location>
        <begin position="685"/>
        <end position="706"/>
    </location>
</feature>
<keyword evidence="2" id="KW-0328">Glycosyltransferase</keyword>
<evidence type="ECO:0000256" key="2">
    <source>
        <dbReference type="ARBA" id="ARBA00022676"/>
    </source>
</evidence>
<dbReference type="Proteomes" id="UP000886885">
    <property type="component" value="Chromosome 6A"/>
</dbReference>
<sequence>MEFGVPSPTFNILATLALLNIFIFIGGITMVISDVENKAIDLFTSQIVLSGLIVLINLPVYEGLFFRKDSGRIPNSVTYKSLIVSLVSYLPVDGAVEIWSWIGMFFAELWFSFYWFITQLVRWNPIYRYTFKDRLSQRYEKDLPGVDIFVCTADPEIEPPTMVINTVLSMMAYDYPPEKLSVYLSDDGGSDLTFYAMLEASRFSKHWLPFCKKLKIQPRSPEAYFRTALEPLDDPNKAKEWLFVKKLYMDMKFQIEATTKLGKVPEEIRKEHKGFREWNFISSRRDHQTILEIRVSSRLSNSPIILNVDCDMYSNNSYSVRDALCFFMDEEKGREIGYLQYPQAFENITKNDIYCNSLNIEMEVDFPGIDGNGGPLYIGSGCFHRREALCGRRYSNENKVEWKEVNDRKVKESAGVLEEVCRILASCTYEANTEWGKEMGLKYGCPVEDVITGLSVQCKGWRSMYFIPERKGFLGLAPTTLLQTLVQHKRWSEGDLQILITRHSPFLLGHKRIPLKLQLSYCIYLLWATSWFAVLYYLVVPPLCLLRGISLFPKLSSPWIQSFAYAIFANRAYGLVEFVWSGGTIQGWWNGQRIWVFKRTTSHLFGFFDAIRKLLGFSASTFVITTKVAEEDVSERYEKEKMEFGVSSPMFNILATLALLNMFSFVGGIKMLIMDVESKVLDLLALQIILCGLLVLINLPIYQGLFFRKDSGRMPTSVTYKSIIVSLLACSVALY</sequence>
<name>A0A8X7ZNA4_POPTO</name>
<dbReference type="GO" id="GO:0000139">
    <property type="term" value="C:Golgi membrane"/>
    <property type="evidence" value="ECO:0007669"/>
    <property type="project" value="UniProtKB-SubCell"/>
</dbReference>
<evidence type="ECO:0000256" key="11">
    <source>
        <dbReference type="PIRSR" id="PIRSR605150-2"/>
    </source>
</evidence>
<comment type="function">
    <text evidence="9">Thought to be a Golgi-localized beta-glycan synthase that polymerize the backbones of noncellulosic polysaccharides (hemicelluloses) of plant cell wall.</text>
</comment>
<evidence type="ECO:0008006" key="15">
    <source>
        <dbReference type="Google" id="ProtNLM"/>
    </source>
</evidence>
<evidence type="ECO:0000256" key="6">
    <source>
        <dbReference type="ARBA" id="ARBA00023034"/>
    </source>
</evidence>
<evidence type="ECO:0000256" key="10">
    <source>
        <dbReference type="PIRSR" id="PIRSR605150-1"/>
    </source>
</evidence>
<feature type="transmembrane region" description="Helical" evidence="12">
    <location>
        <begin position="651"/>
        <end position="673"/>
    </location>
</feature>
<comment type="subcellular location">
    <subcellularLocation>
        <location evidence="1">Golgi apparatus membrane</location>
        <topology evidence="1">Multi-pass membrane protein</topology>
    </subcellularLocation>
</comment>
<dbReference type="GO" id="GO:0016760">
    <property type="term" value="F:cellulose synthase (UDP-forming) activity"/>
    <property type="evidence" value="ECO:0007669"/>
    <property type="project" value="InterPro"/>
</dbReference>
<reference evidence="13" key="1">
    <citation type="journal article" date="2020" name="bioRxiv">
        <title>Hybrid origin of Populus tomentosa Carr. identified through genome sequencing and phylogenomic analysis.</title>
        <authorList>
            <person name="An X."/>
            <person name="Gao K."/>
            <person name="Chen Z."/>
            <person name="Li J."/>
            <person name="Yang X."/>
            <person name="Yang X."/>
            <person name="Zhou J."/>
            <person name="Guo T."/>
            <person name="Zhao T."/>
            <person name="Huang S."/>
            <person name="Miao D."/>
            <person name="Khan W.U."/>
            <person name="Rao P."/>
            <person name="Ye M."/>
            <person name="Lei B."/>
            <person name="Liao W."/>
            <person name="Wang J."/>
            <person name="Ji L."/>
            <person name="Li Y."/>
            <person name="Guo B."/>
            <person name="Mustafa N.S."/>
            <person name="Li S."/>
            <person name="Yun Q."/>
            <person name="Keller S.R."/>
            <person name="Mao J."/>
            <person name="Zhang R."/>
            <person name="Strauss S.H."/>
        </authorList>
    </citation>
    <scope>NUCLEOTIDE SEQUENCE</scope>
    <source>
        <strain evidence="13">GM15</strain>
        <tissue evidence="13">Leaf</tissue>
    </source>
</reference>
<dbReference type="FunFam" id="3.90.550.10:FF:000138">
    <property type="entry name" value="Cellulose synthase isolog"/>
    <property type="match status" value="1"/>
</dbReference>
<accession>A0A8X7ZNA4</accession>
<evidence type="ECO:0000256" key="8">
    <source>
        <dbReference type="ARBA" id="ARBA00023316"/>
    </source>
</evidence>
<keyword evidence="7 12" id="KW-0472">Membrane</keyword>
<feature type="transmembrane region" description="Helical" evidence="12">
    <location>
        <begin position="12"/>
        <end position="33"/>
    </location>
</feature>
<keyword evidence="4 12" id="KW-0812">Transmembrane</keyword>
<proteinExistence type="predicted"/>
<feature type="binding site" evidence="11">
    <location>
        <position position="158"/>
    </location>
    <ligand>
        <name>UDP-alpha-D-glucose</name>
        <dbReference type="ChEBI" id="CHEBI:58885"/>
    </ligand>
</feature>
<feature type="active site" evidence="10">
    <location>
        <position position="187"/>
    </location>
</feature>
<evidence type="ECO:0000313" key="14">
    <source>
        <dbReference type="Proteomes" id="UP000886885"/>
    </source>
</evidence>
<feature type="transmembrane region" description="Helical" evidence="12">
    <location>
        <begin position="39"/>
        <end position="61"/>
    </location>
</feature>
<dbReference type="PANTHER" id="PTHR13301">
    <property type="entry name" value="X-BOX TRANSCRIPTION FACTOR-RELATED"/>
    <property type="match status" value="1"/>
</dbReference>
<feature type="active site" evidence="10">
    <location>
        <position position="449"/>
    </location>
</feature>
<gene>
    <name evidence="13" type="ORF">POTOM_022300</name>
</gene>
<keyword evidence="6" id="KW-0333">Golgi apparatus</keyword>
<feature type="binding site" evidence="11">
    <location>
        <position position="187"/>
    </location>
    <ligand>
        <name>UDP-alpha-D-glucose</name>
        <dbReference type="ChEBI" id="CHEBI:58885"/>
    </ligand>
</feature>
<evidence type="ECO:0000256" key="9">
    <source>
        <dbReference type="ARBA" id="ARBA00037405"/>
    </source>
</evidence>
<keyword evidence="5 12" id="KW-1133">Transmembrane helix</keyword>
<protein>
    <recommendedName>
        <fullName evidence="15">Cellulose synthase-like protein E6</fullName>
    </recommendedName>
</protein>